<feature type="region of interest" description="Disordered" evidence="1">
    <location>
        <begin position="1"/>
        <end position="21"/>
    </location>
</feature>
<reference evidence="2" key="2">
    <citation type="submission" date="2023-06" db="EMBL/GenBank/DDBJ databases">
        <authorList>
            <person name="Ma L."/>
            <person name="Liu K.-W."/>
            <person name="Li Z."/>
            <person name="Hsiao Y.-Y."/>
            <person name="Qi Y."/>
            <person name="Fu T."/>
            <person name="Tang G."/>
            <person name="Zhang D."/>
            <person name="Sun W.-H."/>
            <person name="Liu D.-K."/>
            <person name="Li Y."/>
            <person name="Chen G.-Z."/>
            <person name="Liu X.-D."/>
            <person name="Liao X.-Y."/>
            <person name="Jiang Y.-T."/>
            <person name="Yu X."/>
            <person name="Hao Y."/>
            <person name="Huang J."/>
            <person name="Zhao X.-W."/>
            <person name="Ke S."/>
            <person name="Chen Y.-Y."/>
            <person name="Wu W.-L."/>
            <person name="Hsu J.-L."/>
            <person name="Lin Y.-F."/>
            <person name="Huang M.-D."/>
            <person name="Li C.-Y."/>
            <person name="Huang L."/>
            <person name="Wang Z.-W."/>
            <person name="Zhao X."/>
            <person name="Zhong W.-Y."/>
            <person name="Peng D.-H."/>
            <person name="Ahmad S."/>
            <person name="Lan S."/>
            <person name="Zhang J.-S."/>
            <person name="Tsai W.-C."/>
            <person name="Van De Peer Y."/>
            <person name="Liu Z.-J."/>
        </authorList>
    </citation>
    <scope>NUCLEOTIDE SEQUENCE</scope>
    <source>
        <strain evidence="2">CP</strain>
        <tissue evidence="2">Leaves</tissue>
    </source>
</reference>
<dbReference type="EMBL" id="JAUJYO010000012">
    <property type="protein sequence ID" value="KAK1302751.1"/>
    <property type="molecule type" value="Genomic_DNA"/>
</dbReference>
<name>A0AAV9DM42_ACOCL</name>
<comment type="caution">
    <text evidence="2">The sequence shown here is derived from an EMBL/GenBank/DDBJ whole genome shotgun (WGS) entry which is preliminary data.</text>
</comment>
<proteinExistence type="predicted"/>
<evidence type="ECO:0000256" key="1">
    <source>
        <dbReference type="SAM" id="MobiDB-lite"/>
    </source>
</evidence>
<accession>A0AAV9DM42</accession>
<reference evidence="2" key="1">
    <citation type="journal article" date="2023" name="Nat. Commun.">
        <title>Diploid and tetraploid genomes of Acorus and the evolution of monocots.</title>
        <authorList>
            <person name="Ma L."/>
            <person name="Liu K.W."/>
            <person name="Li Z."/>
            <person name="Hsiao Y.Y."/>
            <person name="Qi Y."/>
            <person name="Fu T."/>
            <person name="Tang G.D."/>
            <person name="Zhang D."/>
            <person name="Sun W.H."/>
            <person name="Liu D.K."/>
            <person name="Li Y."/>
            <person name="Chen G.Z."/>
            <person name="Liu X.D."/>
            <person name="Liao X.Y."/>
            <person name="Jiang Y.T."/>
            <person name="Yu X."/>
            <person name="Hao Y."/>
            <person name="Huang J."/>
            <person name="Zhao X.W."/>
            <person name="Ke S."/>
            <person name="Chen Y.Y."/>
            <person name="Wu W.L."/>
            <person name="Hsu J.L."/>
            <person name="Lin Y.F."/>
            <person name="Huang M.D."/>
            <person name="Li C.Y."/>
            <person name="Huang L."/>
            <person name="Wang Z.W."/>
            <person name="Zhao X."/>
            <person name="Zhong W.Y."/>
            <person name="Peng D.H."/>
            <person name="Ahmad S."/>
            <person name="Lan S."/>
            <person name="Zhang J.S."/>
            <person name="Tsai W.C."/>
            <person name="Van de Peer Y."/>
            <person name="Liu Z.J."/>
        </authorList>
    </citation>
    <scope>NUCLEOTIDE SEQUENCE</scope>
    <source>
        <strain evidence="2">CP</strain>
    </source>
</reference>
<keyword evidence="3" id="KW-1185">Reference proteome</keyword>
<sequence>MARSSNTDAMETDGGDASISVIIERNPPESRLLELDIKSPSFKGLFSYPFWWAVGHSLSLTRR</sequence>
<protein>
    <submittedName>
        <fullName evidence="2">Uncharacterized protein</fullName>
    </submittedName>
</protein>
<gene>
    <name evidence="2" type="ORF">QJS10_CPB12g00854</name>
</gene>
<evidence type="ECO:0000313" key="3">
    <source>
        <dbReference type="Proteomes" id="UP001180020"/>
    </source>
</evidence>
<organism evidence="2 3">
    <name type="scientific">Acorus calamus</name>
    <name type="common">Sweet flag</name>
    <dbReference type="NCBI Taxonomy" id="4465"/>
    <lineage>
        <taxon>Eukaryota</taxon>
        <taxon>Viridiplantae</taxon>
        <taxon>Streptophyta</taxon>
        <taxon>Embryophyta</taxon>
        <taxon>Tracheophyta</taxon>
        <taxon>Spermatophyta</taxon>
        <taxon>Magnoliopsida</taxon>
        <taxon>Liliopsida</taxon>
        <taxon>Acoraceae</taxon>
        <taxon>Acorus</taxon>
    </lineage>
</organism>
<evidence type="ECO:0000313" key="2">
    <source>
        <dbReference type="EMBL" id="KAK1302751.1"/>
    </source>
</evidence>
<dbReference type="AlphaFoldDB" id="A0AAV9DM42"/>
<dbReference type="Proteomes" id="UP001180020">
    <property type="component" value="Unassembled WGS sequence"/>
</dbReference>